<dbReference type="Pfam" id="PF00861">
    <property type="entry name" value="Ribosomal_L18p"/>
    <property type="match status" value="1"/>
</dbReference>
<accession>A0ABP8ESZ8</accession>
<comment type="subunit">
    <text evidence="7">Part of the 50S ribosomal subunit; part of the 5S rRNA/L5/L18/L25 subcomplex. Contacts the 5S and 23S rRNAs.</text>
</comment>
<dbReference type="EMBL" id="BAABBA010000006">
    <property type="protein sequence ID" value="GAA4287103.1"/>
    <property type="molecule type" value="Genomic_DNA"/>
</dbReference>
<organism evidence="8 9">
    <name type="scientific">Georgenia daeguensis</name>
    <dbReference type="NCBI Taxonomy" id="908355"/>
    <lineage>
        <taxon>Bacteria</taxon>
        <taxon>Bacillati</taxon>
        <taxon>Actinomycetota</taxon>
        <taxon>Actinomycetes</taxon>
        <taxon>Micrococcales</taxon>
        <taxon>Bogoriellaceae</taxon>
        <taxon>Georgenia</taxon>
    </lineage>
</organism>
<dbReference type="SUPFAM" id="SSF53137">
    <property type="entry name" value="Translational machinery components"/>
    <property type="match status" value="1"/>
</dbReference>
<evidence type="ECO:0000256" key="2">
    <source>
        <dbReference type="ARBA" id="ARBA00022730"/>
    </source>
</evidence>
<evidence type="ECO:0000256" key="5">
    <source>
        <dbReference type="ARBA" id="ARBA00023274"/>
    </source>
</evidence>
<dbReference type="InterPro" id="IPR005484">
    <property type="entry name" value="Ribosomal_uL18_bac/plant/anim"/>
</dbReference>
<dbReference type="InterPro" id="IPR004389">
    <property type="entry name" value="Ribosomal_uL18_bac-type"/>
</dbReference>
<keyword evidence="9" id="KW-1185">Reference proteome</keyword>
<evidence type="ECO:0000256" key="6">
    <source>
        <dbReference type="ARBA" id="ARBA00035197"/>
    </source>
</evidence>
<dbReference type="Proteomes" id="UP001499841">
    <property type="component" value="Unassembled WGS sequence"/>
</dbReference>
<dbReference type="GO" id="GO:0005840">
    <property type="term" value="C:ribosome"/>
    <property type="evidence" value="ECO:0007669"/>
    <property type="project" value="UniProtKB-KW"/>
</dbReference>
<dbReference type="NCBIfam" id="TIGR00060">
    <property type="entry name" value="L18_bact"/>
    <property type="match status" value="1"/>
</dbReference>
<evidence type="ECO:0000313" key="8">
    <source>
        <dbReference type="EMBL" id="GAA4287103.1"/>
    </source>
</evidence>
<comment type="similarity">
    <text evidence="1 7">Belongs to the universal ribosomal protein uL18 family.</text>
</comment>
<comment type="caution">
    <text evidence="8">The sequence shown here is derived from an EMBL/GenBank/DDBJ whole genome shotgun (WGS) entry which is preliminary data.</text>
</comment>
<dbReference type="PANTHER" id="PTHR12899">
    <property type="entry name" value="39S RIBOSOMAL PROTEIN L18, MITOCHONDRIAL"/>
    <property type="match status" value="1"/>
</dbReference>
<evidence type="ECO:0000256" key="3">
    <source>
        <dbReference type="ARBA" id="ARBA00022884"/>
    </source>
</evidence>
<keyword evidence="4 7" id="KW-0689">Ribosomal protein</keyword>
<protein>
    <recommendedName>
        <fullName evidence="6 7">Large ribosomal subunit protein uL18</fullName>
    </recommendedName>
</protein>
<dbReference type="HAMAP" id="MF_01337_B">
    <property type="entry name" value="Ribosomal_uL18_B"/>
    <property type="match status" value="1"/>
</dbReference>
<dbReference type="PANTHER" id="PTHR12899:SF3">
    <property type="entry name" value="LARGE RIBOSOMAL SUBUNIT PROTEIN UL18M"/>
    <property type="match status" value="1"/>
</dbReference>
<evidence type="ECO:0000256" key="1">
    <source>
        <dbReference type="ARBA" id="ARBA00007116"/>
    </source>
</evidence>
<dbReference type="RefSeq" id="WP_345039372.1">
    <property type="nucleotide sequence ID" value="NZ_BAABBA010000006.1"/>
</dbReference>
<comment type="function">
    <text evidence="7">This is one of the proteins that bind and probably mediate the attachment of the 5S RNA into the large ribosomal subunit, where it forms part of the central protuberance.</text>
</comment>
<gene>
    <name evidence="7 8" type="primary">rplR</name>
    <name evidence="8" type="ORF">GCM10022262_14620</name>
</gene>
<keyword evidence="2 7" id="KW-0699">rRNA-binding</keyword>
<proteinExistence type="inferred from homology"/>
<evidence type="ECO:0000313" key="9">
    <source>
        <dbReference type="Proteomes" id="UP001499841"/>
    </source>
</evidence>
<dbReference type="CDD" id="cd00432">
    <property type="entry name" value="Ribosomal_L18_L5e"/>
    <property type="match status" value="1"/>
</dbReference>
<sequence length="123" mass="13129">MAISVKGKGKQVARTRRHLRVRKRVTGTAERPRLVVTRSSRHMVAQLVDDTTGRTLASASTLEADLRVAEGDKVAKARRVGELVAERAKSAGVDAAVFDRGGNKYHGRVAAVADGAREGGLTL</sequence>
<reference evidence="9" key="1">
    <citation type="journal article" date="2019" name="Int. J. Syst. Evol. Microbiol.">
        <title>The Global Catalogue of Microorganisms (GCM) 10K type strain sequencing project: providing services to taxonomists for standard genome sequencing and annotation.</title>
        <authorList>
            <consortium name="The Broad Institute Genomics Platform"/>
            <consortium name="The Broad Institute Genome Sequencing Center for Infectious Disease"/>
            <person name="Wu L."/>
            <person name="Ma J."/>
        </authorList>
    </citation>
    <scope>NUCLEOTIDE SEQUENCE [LARGE SCALE GENOMIC DNA]</scope>
    <source>
        <strain evidence="9">JCM 17459</strain>
    </source>
</reference>
<dbReference type="InterPro" id="IPR057268">
    <property type="entry name" value="Ribosomal_L18"/>
</dbReference>
<evidence type="ECO:0000256" key="4">
    <source>
        <dbReference type="ARBA" id="ARBA00022980"/>
    </source>
</evidence>
<keyword evidence="3 7" id="KW-0694">RNA-binding</keyword>
<dbReference type="Gene3D" id="3.30.420.100">
    <property type="match status" value="1"/>
</dbReference>
<evidence type="ECO:0000256" key="7">
    <source>
        <dbReference type="HAMAP-Rule" id="MF_01337"/>
    </source>
</evidence>
<keyword evidence="5 7" id="KW-0687">Ribonucleoprotein</keyword>
<name>A0ABP8ESZ8_9MICO</name>